<dbReference type="Proteomes" id="UP000015354">
    <property type="component" value="Unassembled WGS sequence"/>
</dbReference>
<dbReference type="SMART" id="SM00212">
    <property type="entry name" value="UBCc"/>
    <property type="match status" value="1"/>
</dbReference>
<dbReference type="OrthoDB" id="9973183at2759"/>
<organism evidence="2 3">
    <name type="scientific">Strigomonas culicis</name>
    <dbReference type="NCBI Taxonomy" id="28005"/>
    <lineage>
        <taxon>Eukaryota</taxon>
        <taxon>Discoba</taxon>
        <taxon>Euglenozoa</taxon>
        <taxon>Kinetoplastea</taxon>
        <taxon>Metakinetoplastina</taxon>
        <taxon>Trypanosomatida</taxon>
        <taxon>Trypanosomatidae</taxon>
        <taxon>Strigomonadinae</taxon>
        <taxon>Strigomonas</taxon>
    </lineage>
</organism>
<dbReference type="InterPro" id="IPR000608">
    <property type="entry name" value="UBC"/>
</dbReference>
<sequence>MKELKDAEAHPDPDIHLHLHGGSGDLFQWEAQLRGPPDTPFAGGTYTLLLQIPHEYPMLPPTAIFTTKMFHVNVEFATGKVCLDILKTRWSPAWTLESVCRAVLSLMAEPEHSSPFNCDAGNLLRAGDMEGYASMVRLYAIEYAGAPPYEDDF</sequence>
<evidence type="ECO:0000313" key="3">
    <source>
        <dbReference type="Proteomes" id="UP000015354"/>
    </source>
</evidence>
<gene>
    <name evidence="2" type="ORF">STCU_04024</name>
</gene>
<dbReference type="CDD" id="cd23812">
    <property type="entry name" value="UBCc_ScPEX4-like"/>
    <property type="match status" value="1"/>
</dbReference>
<keyword evidence="3" id="KW-1185">Reference proteome</keyword>
<dbReference type="SUPFAM" id="SSF54495">
    <property type="entry name" value="UBC-like"/>
    <property type="match status" value="1"/>
</dbReference>
<dbReference type="AlphaFoldDB" id="S9UNM9"/>
<dbReference type="Gene3D" id="3.10.110.10">
    <property type="entry name" value="Ubiquitin Conjugating Enzyme"/>
    <property type="match status" value="1"/>
</dbReference>
<protein>
    <submittedName>
        <fullName evidence="2">Ubiquitin-conjugating enzyme E2, other</fullName>
    </submittedName>
</protein>
<feature type="domain" description="UBC core" evidence="1">
    <location>
        <begin position="1"/>
        <end position="145"/>
    </location>
</feature>
<reference evidence="2 3" key="1">
    <citation type="journal article" date="2013" name="PLoS ONE">
        <title>Predicting the Proteins of Angomonas deanei, Strigomonas culicis and Their Respective Endosymbionts Reveals New Aspects of the Trypanosomatidae Family.</title>
        <authorList>
            <person name="Motta M.C."/>
            <person name="Martins A.C."/>
            <person name="de Souza S.S."/>
            <person name="Catta-Preta C.M."/>
            <person name="Silva R."/>
            <person name="Klein C.C."/>
            <person name="de Almeida L.G."/>
            <person name="de Lima Cunha O."/>
            <person name="Ciapina L.P."/>
            <person name="Brocchi M."/>
            <person name="Colabardini A.C."/>
            <person name="de Araujo Lima B."/>
            <person name="Machado C.R."/>
            <person name="de Almeida Soares C.M."/>
            <person name="Probst C.M."/>
            <person name="de Menezes C.B."/>
            <person name="Thompson C.E."/>
            <person name="Bartholomeu D.C."/>
            <person name="Gradia D.F."/>
            <person name="Pavoni D.P."/>
            <person name="Grisard E.C."/>
            <person name="Fantinatti-Garboggini F."/>
            <person name="Marchini F.K."/>
            <person name="Rodrigues-Luiz G.F."/>
            <person name="Wagner G."/>
            <person name="Goldman G.H."/>
            <person name="Fietto J.L."/>
            <person name="Elias M.C."/>
            <person name="Goldman M.H."/>
            <person name="Sagot M.F."/>
            <person name="Pereira M."/>
            <person name="Stoco P.H."/>
            <person name="de Mendonca-Neto R.P."/>
            <person name="Teixeira S.M."/>
            <person name="Maciel T.E."/>
            <person name="de Oliveira Mendes T.A."/>
            <person name="Urmenyi T.P."/>
            <person name="de Souza W."/>
            <person name="Schenkman S."/>
            <person name="de Vasconcelos A.T."/>
        </authorList>
    </citation>
    <scope>NUCLEOTIDE SEQUENCE [LARGE SCALE GENOMIC DNA]</scope>
</reference>
<dbReference type="InterPro" id="IPR050113">
    <property type="entry name" value="Ub_conjugating_enzyme"/>
</dbReference>
<name>S9UNM9_9TRYP</name>
<proteinExistence type="predicted"/>
<dbReference type="EMBL" id="ATMH01004024">
    <property type="protein sequence ID" value="EPY30523.1"/>
    <property type="molecule type" value="Genomic_DNA"/>
</dbReference>
<dbReference type="Pfam" id="PF00179">
    <property type="entry name" value="UQ_con"/>
    <property type="match status" value="1"/>
</dbReference>
<dbReference type="InterPro" id="IPR016135">
    <property type="entry name" value="UBQ-conjugating_enzyme/RWD"/>
</dbReference>
<dbReference type="PANTHER" id="PTHR24067">
    <property type="entry name" value="UBIQUITIN-CONJUGATING ENZYME E2"/>
    <property type="match status" value="1"/>
</dbReference>
<accession>S9UNM9</accession>
<dbReference type="PROSITE" id="PS50127">
    <property type="entry name" value="UBC_2"/>
    <property type="match status" value="1"/>
</dbReference>
<comment type="caution">
    <text evidence="2">The sequence shown here is derived from an EMBL/GenBank/DDBJ whole genome shotgun (WGS) entry which is preliminary data.</text>
</comment>
<evidence type="ECO:0000313" key="2">
    <source>
        <dbReference type="EMBL" id="EPY30523.1"/>
    </source>
</evidence>
<evidence type="ECO:0000259" key="1">
    <source>
        <dbReference type="PROSITE" id="PS50127"/>
    </source>
</evidence>